<keyword evidence="10" id="KW-1185">Reference proteome</keyword>
<dbReference type="GO" id="GO:0009279">
    <property type="term" value="C:cell outer membrane"/>
    <property type="evidence" value="ECO:0007669"/>
    <property type="project" value="UniProtKB-SubCell"/>
</dbReference>
<keyword evidence="5" id="KW-0998">Cell outer membrane</keyword>
<comment type="subcellular location">
    <subcellularLocation>
        <location evidence="1">Cell outer membrane</location>
    </subcellularLocation>
</comment>
<comment type="similarity">
    <text evidence="2">Belongs to the SusD family.</text>
</comment>
<dbReference type="AlphaFoldDB" id="A0A3B7MML0"/>
<feature type="signal peptide" evidence="6">
    <location>
        <begin position="1"/>
        <end position="24"/>
    </location>
</feature>
<name>A0A3B7MML0_9BACT</name>
<dbReference type="InterPro" id="IPR011990">
    <property type="entry name" value="TPR-like_helical_dom_sf"/>
</dbReference>
<dbReference type="Gene3D" id="1.25.40.390">
    <property type="match status" value="1"/>
</dbReference>
<evidence type="ECO:0000259" key="7">
    <source>
        <dbReference type="Pfam" id="PF07980"/>
    </source>
</evidence>
<dbReference type="RefSeq" id="WP_119048693.1">
    <property type="nucleotide sequence ID" value="NZ_CP032157.1"/>
</dbReference>
<evidence type="ECO:0000256" key="3">
    <source>
        <dbReference type="ARBA" id="ARBA00022729"/>
    </source>
</evidence>
<protein>
    <submittedName>
        <fullName evidence="9">RagB/SusD family nutrient uptake outer membrane protein</fullName>
    </submittedName>
</protein>
<evidence type="ECO:0000256" key="6">
    <source>
        <dbReference type="SAM" id="SignalP"/>
    </source>
</evidence>
<feature type="domain" description="RagB/SusD" evidence="7">
    <location>
        <begin position="319"/>
        <end position="477"/>
    </location>
</feature>
<gene>
    <name evidence="9" type="ORF">D3H65_02220</name>
</gene>
<feature type="domain" description="SusD-like N-terminal" evidence="8">
    <location>
        <begin position="86"/>
        <end position="224"/>
    </location>
</feature>
<dbReference type="KEGG" id="pseg:D3H65_02220"/>
<feature type="chain" id="PRO_5017632787" evidence="6">
    <location>
        <begin position="25"/>
        <end position="477"/>
    </location>
</feature>
<dbReference type="SUPFAM" id="SSF48452">
    <property type="entry name" value="TPR-like"/>
    <property type="match status" value="1"/>
</dbReference>
<evidence type="ECO:0000259" key="8">
    <source>
        <dbReference type="Pfam" id="PF14322"/>
    </source>
</evidence>
<evidence type="ECO:0000313" key="10">
    <source>
        <dbReference type="Proteomes" id="UP000263900"/>
    </source>
</evidence>
<dbReference type="Proteomes" id="UP000263900">
    <property type="component" value="Chromosome"/>
</dbReference>
<dbReference type="InterPro" id="IPR033985">
    <property type="entry name" value="SusD-like_N"/>
</dbReference>
<evidence type="ECO:0000256" key="1">
    <source>
        <dbReference type="ARBA" id="ARBA00004442"/>
    </source>
</evidence>
<dbReference type="OrthoDB" id="1080118at2"/>
<dbReference type="Pfam" id="PF07980">
    <property type="entry name" value="SusD_RagB"/>
    <property type="match status" value="1"/>
</dbReference>
<keyword evidence="4" id="KW-0472">Membrane</keyword>
<reference evidence="9 10" key="1">
    <citation type="submission" date="2018-09" db="EMBL/GenBank/DDBJ databases">
        <title>Genome sequencing of strain 6GH32-13.</title>
        <authorList>
            <person name="Weon H.-Y."/>
            <person name="Heo J."/>
            <person name="Kwon S.-W."/>
        </authorList>
    </citation>
    <scope>NUCLEOTIDE SEQUENCE [LARGE SCALE GENOMIC DNA]</scope>
    <source>
        <strain evidence="9 10">5GH32-13</strain>
    </source>
</reference>
<dbReference type="Pfam" id="PF14322">
    <property type="entry name" value="SusD-like_3"/>
    <property type="match status" value="1"/>
</dbReference>
<evidence type="ECO:0000256" key="2">
    <source>
        <dbReference type="ARBA" id="ARBA00006275"/>
    </source>
</evidence>
<accession>A0A3B7MML0</accession>
<dbReference type="InterPro" id="IPR012944">
    <property type="entry name" value="SusD_RagB_dom"/>
</dbReference>
<proteinExistence type="inferred from homology"/>
<organism evidence="9 10">
    <name type="scientific">Paraflavitalea soli</name>
    <dbReference type="NCBI Taxonomy" id="2315862"/>
    <lineage>
        <taxon>Bacteria</taxon>
        <taxon>Pseudomonadati</taxon>
        <taxon>Bacteroidota</taxon>
        <taxon>Chitinophagia</taxon>
        <taxon>Chitinophagales</taxon>
        <taxon>Chitinophagaceae</taxon>
        <taxon>Paraflavitalea</taxon>
    </lineage>
</organism>
<sequence>MTITNTFHKHIVLAATVLSLSVIACNKQIDLKPTDTIDPTKAFRNIPDVNKGLLGAYAGLNQFSSIFYTSRITDEVMLPSENSTGGGVATHRWQYDGSFQHDAWGDNYFVIDRANRVLSVIDNIVAKPGEEQLKIQYKGELLALRAYCHFELIRNFASGYIADSLGVPYMEKSEISMPARLTFAATMTKINKDLTDAKALIPASFNDNTRITKAAISAIQARAALYEKNWDNAITYATEAINAVPLASRTDFPKIWKDKTTNEVLWKLKRATGDKQTPIGDAYTQATFLDNPGGSRLYYAAAYKLTNLFDQANDIRFSSYIKIDPARQTAGKTPNAVVKYLSDEPATRNLVDIKLYRTGEMYLIRAEAYAEKNNLPAAKKDLNDLRAQRISGYVDQDFATKELLIAAVDTERFKELAFEGHRHFDLRRHKLPISRNPEDAVNALGAVLLTPNDAQYIWPIPNRELRVNKNLKQNPHY</sequence>
<evidence type="ECO:0000256" key="5">
    <source>
        <dbReference type="ARBA" id="ARBA00023237"/>
    </source>
</evidence>
<evidence type="ECO:0000256" key="4">
    <source>
        <dbReference type="ARBA" id="ARBA00023136"/>
    </source>
</evidence>
<evidence type="ECO:0000313" key="9">
    <source>
        <dbReference type="EMBL" id="AXY72855.1"/>
    </source>
</evidence>
<dbReference type="EMBL" id="CP032157">
    <property type="protein sequence ID" value="AXY72855.1"/>
    <property type="molecule type" value="Genomic_DNA"/>
</dbReference>
<keyword evidence="3 6" id="KW-0732">Signal</keyword>